<dbReference type="AlphaFoldDB" id="A0A4Y1R4D5"/>
<organism evidence="3">
    <name type="scientific">Prunus dulcis</name>
    <name type="common">Almond</name>
    <name type="synonym">Amygdalus dulcis</name>
    <dbReference type="NCBI Taxonomy" id="3755"/>
    <lineage>
        <taxon>Eukaryota</taxon>
        <taxon>Viridiplantae</taxon>
        <taxon>Streptophyta</taxon>
        <taxon>Embryophyta</taxon>
        <taxon>Tracheophyta</taxon>
        <taxon>Spermatophyta</taxon>
        <taxon>Magnoliopsida</taxon>
        <taxon>eudicotyledons</taxon>
        <taxon>Gunneridae</taxon>
        <taxon>Pentapetalae</taxon>
        <taxon>rosids</taxon>
        <taxon>fabids</taxon>
        <taxon>Rosales</taxon>
        <taxon>Rosaceae</taxon>
        <taxon>Amygdaloideae</taxon>
        <taxon>Amygdaleae</taxon>
        <taxon>Prunus</taxon>
    </lineage>
</organism>
<dbReference type="GO" id="GO:0003723">
    <property type="term" value="F:RNA binding"/>
    <property type="evidence" value="ECO:0007669"/>
    <property type="project" value="UniProtKB-UniRule"/>
</dbReference>
<dbReference type="InterPro" id="IPR036612">
    <property type="entry name" value="KH_dom_type_1_sf"/>
</dbReference>
<dbReference type="Pfam" id="PF00013">
    <property type="entry name" value="KH_1"/>
    <property type="match status" value="1"/>
</dbReference>
<evidence type="ECO:0000313" key="3">
    <source>
        <dbReference type="EMBL" id="BBG98958.1"/>
    </source>
</evidence>
<sequence length="184" mass="20459">LLHSLFARAKRYVSSEPNSIRVSSIEPLLFLLQRHRIITATANVSFQVPLQKSILLGSLSDQGLIICKEKLMKMLSKVTTDELESDTQVQEVHHCTSTRISSAHDVVEVAATNFTASSSALQDNGEKTVFKRRISGWCFFGSLIRGKGGSTQREIEDEMGVKIIIPSSKEEDSVSKFYIKVNKS</sequence>
<dbReference type="InterPro" id="IPR004088">
    <property type="entry name" value="KH_dom_type_1"/>
</dbReference>
<evidence type="ECO:0000259" key="2">
    <source>
        <dbReference type="Pfam" id="PF00013"/>
    </source>
</evidence>
<dbReference type="PROSITE" id="PS50084">
    <property type="entry name" value="KH_TYPE_1"/>
    <property type="match status" value="1"/>
</dbReference>
<accession>A0A4Y1R4D5</accession>
<dbReference type="SUPFAM" id="SSF54791">
    <property type="entry name" value="Eukaryotic type KH-domain (KH-domain type I)"/>
    <property type="match status" value="1"/>
</dbReference>
<protein>
    <recommendedName>
        <fullName evidence="2">K Homology domain-containing protein</fullName>
    </recommendedName>
</protein>
<dbReference type="EMBL" id="AP019299">
    <property type="protein sequence ID" value="BBG98958.1"/>
    <property type="molecule type" value="Genomic_DNA"/>
</dbReference>
<evidence type="ECO:0000256" key="1">
    <source>
        <dbReference type="PROSITE-ProRule" id="PRU00117"/>
    </source>
</evidence>
<keyword evidence="1" id="KW-0694">RNA-binding</keyword>
<gene>
    <name evidence="3" type="ORF">Prudu_008492</name>
</gene>
<feature type="domain" description="K Homology" evidence="2">
    <location>
        <begin position="143"/>
        <end position="171"/>
    </location>
</feature>
<name>A0A4Y1R4D5_PRUDU</name>
<feature type="non-terminal residue" evidence="3">
    <location>
        <position position="1"/>
    </location>
</feature>
<dbReference type="Gene3D" id="3.30.1370.10">
    <property type="entry name" value="K Homology domain, type 1"/>
    <property type="match status" value="1"/>
</dbReference>
<reference evidence="3" key="1">
    <citation type="journal article" date="2019" name="Science">
        <title>Mutation of a bHLH transcription factor allowed almond domestication.</title>
        <authorList>
            <person name="Sanchez-Perez R."/>
            <person name="Pavan S."/>
            <person name="Mazzeo R."/>
            <person name="Moldovan C."/>
            <person name="Aiese Cigliano R."/>
            <person name="Del Cueto J."/>
            <person name="Ricciardi F."/>
            <person name="Lotti C."/>
            <person name="Ricciardi L."/>
            <person name="Dicenta F."/>
            <person name="Lopez-Marques R.L."/>
            <person name="Lindberg Moller B."/>
        </authorList>
    </citation>
    <scope>NUCLEOTIDE SEQUENCE</scope>
</reference>
<proteinExistence type="predicted"/>